<evidence type="ECO:0000313" key="3">
    <source>
        <dbReference type="EMBL" id="QDT02163.1"/>
    </source>
</evidence>
<feature type="region of interest" description="Disordered" evidence="1">
    <location>
        <begin position="1"/>
        <end position="23"/>
    </location>
</feature>
<keyword evidence="4" id="KW-1185">Reference proteome</keyword>
<feature type="transmembrane region" description="Helical" evidence="2">
    <location>
        <begin position="137"/>
        <end position="159"/>
    </location>
</feature>
<evidence type="ECO:0000256" key="2">
    <source>
        <dbReference type="SAM" id="Phobius"/>
    </source>
</evidence>
<feature type="transmembrane region" description="Helical" evidence="2">
    <location>
        <begin position="60"/>
        <end position="78"/>
    </location>
</feature>
<dbReference type="AlphaFoldDB" id="A0A517N4V4"/>
<sequence>MATRIDQRSTAVNETNEPDLGEPDAHVISRHLRTGTRALLIAFIAATILLFLFYRQAAYLAAIPVPILAAGLIIVNELERRSRASALREAHQTQISQSEIEADVETAGIAMALKILGVLMLGTFVIAAAFFDSAVLGIGAAVALLLVLLIELPFLPLMISESQRDEREKLTGKRD</sequence>
<evidence type="ECO:0000313" key="4">
    <source>
        <dbReference type="Proteomes" id="UP000318538"/>
    </source>
</evidence>
<reference evidence="3 4" key="1">
    <citation type="submission" date="2019-02" db="EMBL/GenBank/DDBJ databases">
        <title>Deep-cultivation of Planctomycetes and their phenomic and genomic characterization uncovers novel biology.</title>
        <authorList>
            <person name="Wiegand S."/>
            <person name="Jogler M."/>
            <person name="Boedeker C."/>
            <person name="Pinto D."/>
            <person name="Vollmers J."/>
            <person name="Rivas-Marin E."/>
            <person name="Kohn T."/>
            <person name="Peeters S.H."/>
            <person name="Heuer A."/>
            <person name="Rast P."/>
            <person name="Oberbeckmann S."/>
            <person name="Bunk B."/>
            <person name="Jeske O."/>
            <person name="Meyerdierks A."/>
            <person name="Storesund J.E."/>
            <person name="Kallscheuer N."/>
            <person name="Luecker S."/>
            <person name="Lage O.M."/>
            <person name="Pohl T."/>
            <person name="Merkel B.J."/>
            <person name="Hornburger P."/>
            <person name="Mueller R.-W."/>
            <person name="Bruemmer F."/>
            <person name="Labrenz M."/>
            <person name="Spormann A.M."/>
            <person name="Op den Camp H."/>
            <person name="Overmann J."/>
            <person name="Amann R."/>
            <person name="Jetten M.S.M."/>
            <person name="Mascher T."/>
            <person name="Medema M.H."/>
            <person name="Devos D.P."/>
            <person name="Kaster A.-K."/>
            <person name="Ovreas L."/>
            <person name="Rohde M."/>
            <person name="Galperin M.Y."/>
            <person name="Jogler C."/>
        </authorList>
    </citation>
    <scope>NUCLEOTIDE SEQUENCE [LARGE SCALE GENOMIC DNA]</scope>
    <source>
        <strain evidence="3 4">K22_7</strain>
    </source>
</reference>
<dbReference type="Proteomes" id="UP000318538">
    <property type="component" value="Chromosome"/>
</dbReference>
<organism evidence="3 4">
    <name type="scientific">Rubripirellula lacrimiformis</name>
    <dbReference type="NCBI Taxonomy" id="1930273"/>
    <lineage>
        <taxon>Bacteria</taxon>
        <taxon>Pseudomonadati</taxon>
        <taxon>Planctomycetota</taxon>
        <taxon>Planctomycetia</taxon>
        <taxon>Pirellulales</taxon>
        <taxon>Pirellulaceae</taxon>
        <taxon>Rubripirellula</taxon>
    </lineage>
</organism>
<name>A0A517N4V4_9BACT</name>
<gene>
    <name evidence="3" type="ORF">K227x_05340</name>
</gene>
<evidence type="ECO:0000256" key="1">
    <source>
        <dbReference type="SAM" id="MobiDB-lite"/>
    </source>
</evidence>
<protein>
    <submittedName>
        <fullName evidence="3">Uncharacterized protein</fullName>
    </submittedName>
</protein>
<feature type="transmembrane region" description="Helical" evidence="2">
    <location>
        <begin position="111"/>
        <end position="131"/>
    </location>
</feature>
<dbReference type="EMBL" id="CP036525">
    <property type="protein sequence ID" value="QDT02163.1"/>
    <property type="molecule type" value="Genomic_DNA"/>
</dbReference>
<keyword evidence="2" id="KW-0472">Membrane</keyword>
<accession>A0A517N4V4</accession>
<dbReference type="RefSeq" id="WP_246146452.1">
    <property type="nucleotide sequence ID" value="NZ_CP036525.1"/>
</dbReference>
<keyword evidence="2" id="KW-1133">Transmembrane helix</keyword>
<keyword evidence="2" id="KW-0812">Transmembrane</keyword>
<feature type="transmembrane region" description="Helical" evidence="2">
    <location>
        <begin position="38"/>
        <end position="54"/>
    </location>
</feature>
<proteinExistence type="predicted"/>
<dbReference type="KEGG" id="rlc:K227x_05340"/>